<comment type="caution">
    <text evidence="2">The sequence shown here is derived from an EMBL/GenBank/DDBJ whole genome shotgun (WGS) entry which is preliminary data.</text>
</comment>
<dbReference type="Proteomes" id="UP000243859">
    <property type="component" value="Unassembled WGS sequence"/>
</dbReference>
<sequence length="211" mass="23370">MGEGLAMRLYLFALLSSALLAGCSSEENETSPLKLLVNRFNADETPVQPTRASIAGFRDPLLLVQLENGTSSFLVRTRTNGADRIWQSADGVSLTLTHGMLRATRGMGQDLMSASVPALSAGAAVERVHYYYDWSGETQVQRWTCSRVNLGAHTVDVLERSYRVLRTDETCNLDGKVIRNTYWRDSSGFIRQSRQWVSDGVGYATLSRVVD</sequence>
<feature type="signal peptide" evidence="1">
    <location>
        <begin position="1"/>
        <end position="21"/>
    </location>
</feature>
<gene>
    <name evidence="2" type="ORF">C8N32_10116</name>
</gene>
<accession>A0A2T5BW20</accession>
<name>A0A2T5BW20_9RHOB</name>
<protein>
    <submittedName>
        <fullName evidence="2">Group 4 capsule polysaccharide lipoprotein GfcB/YjbF</fullName>
    </submittedName>
</protein>
<feature type="chain" id="PRO_5015486716" evidence="1">
    <location>
        <begin position="22"/>
        <end position="211"/>
    </location>
</feature>
<keyword evidence="3" id="KW-1185">Reference proteome</keyword>
<evidence type="ECO:0000256" key="1">
    <source>
        <dbReference type="SAM" id="SignalP"/>
    </source>
</evidence>
<dbReference type="InterPro" id="IPR021308">
    <property type="entry name" value="GfcB"/>
</dbReference>
<proteinExistence type="predicted"/>
<dbReference type="Gene3D" id="2.40.360.10">
    <property type="entry name" value="YmcC-like"/>
    <property type="match status" value="1"/>
</dbReference>
<keyword evidence="1" id="KW-0732">Signal</keyword>
<dbReference type="SUPFAM" id="SSF159270">
    <property type="entry name" value="YmcC-like"/>
    <property type="match status" value="1"/>
</dbReference>
<evidence type="ECO:0000313" key="3">
    <source>
        <dbReference type="Proteomes" id="UP000243859"/>
    </source>
</evidence>
<keyword evidence="2" id="KW-0449">Lipoprotein</keyword>
<dbReference type="Pfam" id="PF11102">
    <property type="entry name" value="YjbF"/>
    <property type="match status" value="1"/>
</dbReference>
<dbReference type="InterPro" id="IPR023373">
    <property type="entry name" value="YmcC_sf"/>
</dbReference>
<dbReference type="EMBL" id="QAAA01000001">
    <property type="protein sequence ID" value="PTN03823.1"/>
    <property type="molecule type" value="Genomic_DNA"/>
</dbReference>
<dbReference type="OrthoDB" id="6237231at2"/>
<dbReference type="AlphaFoldDB" id="A0A2T5BW20"/>
<reference evidence="2 3" key="1">
    <citation type="submission" date="2018-04" db="EMBL/GenBank/DDBJ databases">
        <title>Genomic Encyclopedia of Archaeal and Bacterial Type Strains, Phase II (KMG-II): from individual species to whole genera.</title>
        <authorList>
            <person name="Goeker M."/>
        </authorList>
    </citation>
    <scope>NUCLEOTIDE SEQUENCE [LARGE SCALE GENOMIC DNA]</scope>
    <source>
        <strain evidence="2 3">DSM 18064</strain>
    </source>
</reference>
<organism evidence="2 3">
    <name type="scientific">Rhodovulum imhoffii</name>
    <dbReference type="NCBI Taxonomy" id="365340"/>
    <lineage>
        <taxon>Bacteria</taxon>
        <taxon>Pseudomonadati</taxon>
        <taxon>Pseudomonadota</taxon>
        <taxon>Alphaproteobacteria</taxon>
        <taxon>Rhodobacterales</taxon>
        <taxon>Paracoccaceae</taxon>
        <taxon>Rhodovulum</taxon>
    </lineage>
</organism>
<evidence type="ECO:0000313" key="2">
    <source>
        <dbReference type="EMBL" id="PTN03823.1"/>
    </source>
</evidence>